<dbReference type="InParanoid" id="G4Q7A4"/>
<dbReference type="PIRSF" id="PIRSF004869">
    <property type="entry name" value="PflX_prd"/>
    <property type="match status" value="1"/>
</dbReference>
<feature type="binding site" evidence="6">
    <location>
        <position position="76"/>
    </location>
    <ligand>
        <name>[4Fe-4S] cluster</name>
        <dbReference type="ChEBI" id="CHEBI:49883"/>
        <note>4Fe-4S-S-AdoMet</note>
    </ligand>
</feature>
<dbReference type="CDD" id="cd01335">
    <property type="entry name" value="Radical_SAM"/>
    <property type="match status" value="1"/>
</dbReference>
<comment type="cofactor">
    <cofactor evidence="6">
        <name>[4Fe-4S] cluster</name>
        <dbReference type="ChEBI" id="CHEBI:49883"/>
    </cofactor>
    <text evidence="6">Binds 1 [4Fe-4S] cluster. The cluster is coordinated with 3 cysteines and an exchangeable S-adenosyl-L-methionine.</text>
</comment>
<evidence type="ECO:0000256" key="1">
    <source>
        <dbReference type="ARBA" id="ARBA00022485"/>
    </source>
</evidence>
<evidence type="ECO:0000313" key="9">
    <source>
        <dbReference type="Proteomes" id="UP000007093"/>
    </source>
</evidence>
<keyword evidence="3 6" id="KW-0479">Metal-binding</keyword>
<gene>
    <name evidence="8" type="ordered locus">Acin_0194</name>
</gene>
<dbReference type="Pfam" id="PF04055">
    <property type="entry name" value="Radical_SAM"/>
    <property type="match status" value="1"/>
</dbReference>
<evidence type="ECO:0000256" key="3">
    <source>
        <dbReference type="ARBA" id="ARBA00022723"/>
    </source>
</evidence>
<dbReference type="AlphaFoldDB" id="G4Q7A4"/>
<keyword evidence="2 6" id="KW-0949">S-adenosyl-L-methionine</keyword>
<dbReference type="GeneID" id="92877569"/>
<protein>
    <recommendedName>
        <fullName evidence="7">Radical SAM core domain-containing protein</fullName>
    </recommendedName>
</protein>
<dbReference type="KEGG" id="ain:Acin_0194"/>
<dbReference type="eggNOG" id="COG1180">
    <property type="taxonomic scope" value="Bacteria"/>
</dbReference>
<dbReference type="InterPro" id="IPR013785">
    <property type="entry name" value="Aldolase_TIM"/>
</dbReference>
<dbReference type="InterPro" id="IPR016431">
    <property type="entry name" value="Pyrv-formate_lyase-activ_prd"/>
</dbReference>
<feature type="domain" description="Radical SAM core" evidence="7">
    <location>
        <begin position="57"/>
        <end position="273"/>
    </location>
</feature>
<evidence type="ECO:0000256" key="5">
    <source>
        <dbReference type="ARBA" id="ARBA00023014"/>
    </source>
</evidence>
<evidence type="ECO:0000259" key="7">
    <source>
        <dbReference type="PROSITE" id="PS51918"/>
    </source>
</evidence>
<dbReference type="EMBL" id="CP003058">
    <property type="protein sequence ID" value="AEQ21442.1"/>
    <property type="molecule type" value="Genomic_DNA"/>
</dbReference>
<dbReference type="Gene3D" id="3.20.20.70">
    <property type="entry name" value="Aldolase class I"/>
    <property type="match status" value="1"/>
</dbReference>
<dbReference type="Proteomes" id="UP000007093">
    <property type="component" value="Chromosome"/>
</dbReference>
<dbReference type="InterPro" id="IPR058240">
    <property type="entry name" value="rSAM_sf"/>
</dbReference>
<evidence type="ECO:0000256" key="4">
    <source>
        <dbReference type="ARBA" id="ARBA00023004"/>
    </source>
</evidence>
<dbReference type="SFLD" id="SFLDS00029">
    <property type="entry name" value="Radical_SAM"/>
    <property type="match status" value="1"/>
</dbReference>
<dbReference type="SFLD" id="SFLDG01101">
    <property type="entry name" value="Uncharacterised_Radical_SAM_Su"/>
    <property type="match status" value="1"/>
</dbReference>
<keyword evidence="9" id="KW-1185">Reference proteome</keyword>
<accession>G4Q7A4</accession>
<proteinExistence type="predicted"/>
<name>G4Q7A4_ACIIR</name>
<dbReference type="InterPro" id="IPR034457">
    <property type="entry name" value="Organic_radical-activating"/>
</dbReference>
<dbReference type="SUPFAM" id="SSF102114">
    <property type="entry name" value="Radical SAM enzymes"/>
    <property type="match status" value="1"/>
</dbReference>
<dbReference type="PANTHER" id="PTHR30352">
    <property type="entry name" value="PYRUVATE FORMATE-LYASE-ACTIVATING ENZYME"/>
    <property type="match status" value="1"/>
</dbReference>
<sequence>MSPILTCLLCHHHCCLADGEIGFCRARQHQQGRLVSLSYGKLTSLALDPIEKKPLYHFHPGTHILSAGSFGCNLACPFCQNHEISQHGREATRFVLPPEKLAALAGKMHKETGSIGLAFTYNEPLINIEYVLDTFRLIKETGLATVLVTNGSLAPARFHDLLPLTDAMNIDLKCFTEKGCRSLSGNLAETKENIVQAVRFGTHVELTTLIVPGLNDRLLEMRDEAQWIASLSPEIPLHLTRYFPRYHACRPETSLSCLAALSREAKQYLTWVHLGNV</sequence>
<evidence type="ECO:0000313" key="8">
    <source>
        <dbReference type="EMBL" id="AEQ21442.1"/>
    </source>
</evidence>
<feature type="binding site" evidence="6">
    <location>
        <position position="72"/>
    </location>
    <ligand>
        <name>[4Fe-4S] cluster</name>
        <dbReference type="ChEBI" id="CHEBI:49883"/>
        <note>4Fe-4S-S-AdoMet</note>
    </ligand>
</feature>
<reference evidence="8 9" key="1">
    <citation type="journal article" date="2011" name="J. Bacteriol.">
        <title>Complete genome sequence of Acidaminococcus intestini RYC-MR95, a Gram-negative bacterium from the phylum Firmicutes.</title>
        <authorList>
            <person name="D'Auria G."/>
            <person name="Galan J.C."/>
            <person name="Rodriguez-Alcayna M."/>
            <person name="Moya A."/>
            <person name="Baquero F."/>
            <person name="Latorre A."/>
        </authorList>
    </citation>
    <scope>NUCLEOTIDE SEQUENCE [LARGE SCALE GENOMIC DNA]</scope>
    <source>
        <strain evidence="8 9">RyC-MR95</strain>
    </source>
</reference>
<keyword evidence="1" id="KW-0004">4Fe-4S</keyword>
<dbReference type="InterPro" id="IPR007197">
    <property type="entry name" value="rSAM"/>
</dbReference>
<dbReference type="GO" id="GO:0051539">
    <property type="term" value="F:4 iron, 4 sulfur cluster binding"/>
    <property type="evidence" value="ECO:0007669"/>
    <property type="project" value="UniProtKB-KW"/>
</dbReference>
<dbReference type="PANTHER" id="PTHR30352:SF5">
    <property type="entry name" value="PYRUVATE FORMATE-LYASE 1-ACTIVATING ENZYME"/>
    <property type="match status" value="1"/>
</dbReference>
<dbReference type="GO" id="GO:0046872">
    <property type="term" value="F:metal ion binding"/>
    <property type="evidence" value="ECO:0007669"/>
    <property type="project" value="UniProtKB-KW"/>
</dbReference>
<dbReference type="HOGENOM" id="CLU_044176_1_1_9"/>
<evidence type="ECO:0000256" key="2">
    <source>
        <dbReference type="ARBA" id="ARBA00022691"/>
    </source>
</evidence>
<dbReference type="STRING" id="568816.Acin_0194"/>
<keyword evidence="4 6" id="KW-0408">Iron</keyword>
<dbReference type="RefSeq" id="WP_009015085.1">
    <property type="nucleotide sequence ID" value="NC_016077.1"/>
</dbReference>
<keyword evidence="5 6" id="KW-0411">Iron-sulfur</keyword>
<organism evidence="8 9">
    <name type="scientific">Acidaminococcus intestini (strain RyC-MR95)</name>
    <dbReference type="NCBI Taxonomy" id="568816"/>
    <lineage>
        <taxon>Bacteria</taxon>
        <taxon>Bacillati</taxon>
        <taxon>Bacillota</taxon>
        <taxon>Negativicutes</taxon>
        <taxon>Acidaminococcales</taxon>
        <taxon>Acidaminococcaceae</taxon>
        <taxon>Acidaminococcus</taxon>
    </lineage>
</organism>
<dbReference type="GO" id="GO:0003824">
    <property type="term" value="F:catalytic activity"/>
    <property type="evidence" value="ECO:0007669"/>
    <property type="project" value="InterPro"/>
</dbReference>
<evidence type="ECO:0000256" key="6">
    <source>
        <dbReference type="PIRSR" id="PIRSR004869-50"/>
    </source>
</evidence>
<feature type="binding site" evidence="6">
    <location>
        <position position="79"/>
    </location>
    <ligand>
        <name>[4Fe-4S] cluster</name>
        <dbReference type="ChEBI" id="CHEBI:49883"/>
        <note>4Fe-4S-S-AdoMet</note>
    </ligand>
</feature>
<dbReference type="PROSITE" id="PS51918">
    <property type="entry name" value="RADICAL_SAM"/>
    <property type="match status" value="1"/>
</dbReference>
<dbReference type="InterPro" id="IPR027596">
    <property type="entry name" value="AmmeMemoSam_rS"/>
</dbReference>
<dbReference type="PATRIC" id="fig|568816.4.peg.187"/>